<organism evidence="3 4">
    <name type="scientific">Leifsonella bigeumensis</name>
    <dbReference type="NCBI Taxonomy" id="433643"/>
    <lineage>
        <taxon>Bacteria</taxon>
        <taxon>Bacillati</taxon>
        <taxon>Actinomycetota</taxon>
        <taxon>Actinomycetes</taxon>
        <taxon>Micrococcales</taxon>
        <taxon>Microbacteriaceae</taxon>
        <taxon>Leifsonella</taxon>
    </lineage>
</organism>
<keyword evidence="1" id="KW-0119">Carbohydrate metabolism</keyword>
<dbReference type="Gene3D" id="3.20.20.150">
    <property type="entry name" value="Divalent-metal-dependent TIM barrel enzymes"/>
    <property type="match status" value="1"/>
</dbReference>
<keyword evidence="4" id="KW-1185">Reference proteome</keyword>
<dbReference type="InterPro" id="IPR013022">
    <property type="entry name" value="Xyl_isomerase-like_TIM-brl"/>
</dbReference>
<dbReference type="EMBL" id="BAABAE010000001">
    <property type="protein sequence ID" value="GAA3732140.1"/>
    <property type="molecule type" value="Genomic_DNA"/>
</dbReference>
<protein>
    <submittedName>
        <fullName evidence="3">Sugar phosphate isomerase/epimerase</fullName>
    </submittedName>
</protein>
<accession>A0ABP7F5V0</accession>
<evidence type="ECO:0000259" key="2">
    <source>
        <dbReference type="Pfam" id="PF01261"/>
    </source>
</evidence>
<dbReference type="PANTHER" id="PTHR12110:SF41">
    <property type="entry name" value="INOSOSE DEHYDRATASE"/>
    <property type="match status" value="1"/>
</dbReference>
<dbReference type="PANTHER" id="PTHR12110">
    <property type="entry name" value="HYDROXYPYRUVATE ISOMERASE"/>
    <property type="match status" value="1"/>
</dbReference>
<dbReference type="SUPFAM" id="SSF51658">
    <property type="entry name" value="Xylose isomerase-like"/>
    <property type="match status" value="1"/>
</dbReference>
<evidence type="ECO:0000313" key="4">
    <source>
        <dbReference type="Proteomes" id="UP001501004"/>
    </source>
</evidence>
<dbReference type="InterPro" id="IPR050312">
    <property type="entry name" value="IolE/XylAMocC-like"/>
</dbReference>
<dbReference type="InterPro" id="IPR036237">
    <property type="entry name" value="Xyl_isomerase-like_sf"/>
</dbReference>
<comment type="caution">
    <text evidence="3">The sequence shown here is derived from an EMBL/GenBank/DDBJ whole genome shotgun (WGS) entry which is preliminary data.</text>
</comment>
<evidence type="ECO:0000313" key="3">
    <source>
        <dbReference type="EMBL" id="GAA3732140.1"/>
    </source>
</evidence>
<reference evidence="4" key="1">
    <citation type="journal article" date="2019" name="Int. J. Syst. Evol. Microbiol.">
        <title>The Global Catalogue of Microorganisms (GCM) 10K type strain sequencing project: providing services to taxonomists for standard genome sequencing and annotation.</title>
        <authorList>
            <consortium name="The Broad Institute Genomics Platform"/>
            <consortium name="The Broad Institute Genome Sequencing Center for Infectious Disease"/>
            <person name="Wu L."/>
            <person name="Ma J."/>
        </authorList>
    </citation>
    <scope>NUCLEOTIDE SEQUENCE [LARGE SCALE GENOMIC DNA]</scope>
    <source>
        <strain evidence="4">JCM 16949</strain>
    </source>
</reference>
<dbReference type="RefSeq" id="WP_344753495.1">
    <property type="nucleotide sequence ID" value="NZ_BAABAE010000001.1"/>
</dbReference>
<keyword evidence="3" id="KW-0413">Isomerase</keyword>
<gene>
    <name evidence="3" type="ORF">GCM10022239_05840</name>
</gene>
<proteinExistence type="predicted"/>
<name>A0ABP7F5V0_9MICO</name>
<dbReference type="GO" id="GO:0016853">
    <property type="term" value="F:isomerase activity"/>
    <property type="evidence" value="ECO:0007669"/>
    <property type="project" value="UniProtKB-KW"/>
</dbReference>
<evidence type="ECO:0000256" key="1">
    <source>
        <dbReference type="ARBA" id="ARBA00023277"/>
    </source>
</evidence>
<feature type="domain" description="Xylose isomerase-like TIM barrel" evidence="2">
    <location>
        <begin position="74"/>
        <end position="213"/>
    </location>
</feature>
<dbReference type="Pfam" id="PF01261">
    <property type="entry name" value="AP_endonuc_2"/>
    <property type="match status" value="1"/>
</dbReference>
<sequence length="247" mass="26340">MSTSTLSVQLYTVREQLADDLPGTLERLAEVGFRQVEPYAFTAFGPALGAALRAADLTAPTAHASFLGQDSDPIFAAASDLGIGTVIDPVVPAERWRTAEDVADIAHELNSAAEIAARHGVKVGYHNHAHELENLIGGTTALELLASQLSEEVILELDTYWAVVGGQDPIELLGRLGSRVQAIHVKDGPGTAETKDQVAVGRGSLPIREIIAAAPHALRVIELDESRGDLFIAVSDSYRFLTETDRA</sequence>
<dbReference type="Proteomes" id="UP001501004">
    <property type="component" value="Unassembled WGS sequence"/>
</dbReference>